<dbReference type="Gene3D" id="3.30.390.30">
    <property type="match status" value="1"/>
</dbReference>
<comment type="subunit">
    <text evidence="2">Homodimer.</text>
</comment>
<evidence type="ECO:0000259" key="18">
    <source>
        <dbReference type="Pfam" id="PF07992"/>
    </source>
</evidence>
<dbReference type="InterPro" id="IPR036188">
    <property type="entry name" value="FAD/NAD-bd_sf"/>
</dbReference>
<dbReference type="GO" id="GO:0005829">
    <property type="term" value="C:cytosol"/>
    <property type="evidence" value="ECO:0007669"/>
    <property type="project" value="TreeGrafter"/>
</dbReference>
<comment type="cofactor">
    <cofactor evidence="13">
        <name>FAD</name>
        <dbReference type="ChEBI" id="CHEBI:57692"/>
    </cofactor>
    <text evidence="13">Binds 1 FAD per subunit.</text>
</comment>
<evidence type="ECO:0000256" key="7">
    <source>
        <dbReference type="ARBA" id="ARBA00023002"/>
    </source>
</evidence>
<feature type="domain" description="Pyridine nucleotide-disulphide oxidoreductase dimerisation" evidence="17">
    <location>
        <begin position="365"/>
        <end position="475"/>
    </location>
</feature>
<evidence type="ECO:0000256" key="10">
    <source>
        <dbReference type="ARBA" id="ARBA00049142"/>
    </source>
</evidence>
<gene>
    <name evidence="19" type="ORF">BC936DRAFT_147164</name>
</gene>
<feature type="binding site" evidence="13">
    <location>
        <begin position="186"/>
        <end position="193"/>
    </location>
    <ligand>
        <name>NAD(+)</name>
        <dbReference type="ChEBI" id="CHEBI:57540"/>
    </ligand>
</feature>
<dbReference type="PRINTS" id="PR00411">
    <property type="entry name" value="PNDRDTASEI"/>
</dbReference>
<feature type="active site" description="Proton acceptor" evidence="12">
    <location>
        <position position="465"/>
    </location>
</feature>
<evidence type="ECO:0000256" key="9">
    <source>
        <dbReference type="ARBA" id="ARBA00023284"/>
    </source>
</evidence>
<dbReference type="GO" id="GO:0034599">
    <property type="term" value="P:cellular response to oxidative stress"/>
    <property type="evidence" value="ECO:0007669"/>
    <property type="project" value="TreeGrafter"/>
</dbReference>
<dbReference type="PANTHER" id="PTHR42737:SF2">
    <property type="entry name" value="GLUTATHIONE REDUCTASE"/>
    <property type="match status" value="1"/>
</dbReference>
<dbReference type="AlphaFoldDB" id="A0A433D625"/>
<keyword evidence="20" id="KW-1185">Reference proteome</keyword>
<evidence type="ECO:0000256" key="15">
    <source>
        <dbReference type="RuleBase" id="RU003691"/>
    </source>
</evidence>
<evidence type="ECO:0000256" key="14">
    <source>
        <dbReference type="PIRSR" id="PIRSR000350-4"/>
    </source>
</evidence>
<dbReference type="PIRSF" id="PIRSF000350">
    <property type="entry name" value="Mercury_reductase_MerA"/>
    <property type="match status" value="1"/>
</dbReference>
<dbReference type="GO" id="GO:0006749">
    <property type="term" value="P:glutathione metabolic process"/>
    <property type="evidence" value="ECO:0007669"/>
    <property type="project" value="InterPro"/>
</dbReference>
<dbReference type="PROSITE" id="PS00076">
    <property type="entry name" value="PYRIDINE_REDOX_1"/>
    <property type="match status" value="1"/>
</dbReference>
<feature type="disulfide bond" description="Redox-active" evidence="14">
    <location>
        <begin position="48"/>
        <end position="53"/>
    </location>
</feature>
<feature type="domain" description="FAD/NAD(P)-binding" evidence="18">
    <location>
        <begin position="9"/>
        <end position="342"/>
    </location>
</feature>
<dbReference type="GO" id="GO:0050661">
    <property type="term" value="F:NADP binding"/>
    <property type="evidence" value="ECO:0007669"/>
    <property type="project" value="InterPro"/>
</dbReference>
<keyword evidence="16" id="KW-0521">NADP</keyword>
<keyword evidence="7 15" id="KW-0560">Oxidoreductase</keyword>
<comment type="caution">
    <text evidence="19">The sequence shown here is derived from an EMBL/GenBank/DDBJ whole genome shotgun (WGS) entry which is preliminary data.</text>
</comment>
<dbReference type="SUPFAM" id="SSF51905">
    <property type="entry name" value="FAD/NAD(P)-binding domain"/>
    <property type="match status" value="1"/>
</dbReference>
<evidence type="ECO:0000256" key="6">
    <source>
        <dbReference type="ARBA" id="ARBA00022827"/>
    </source>
</evidence>
<dbReference type="EC" id="1.8.1.7" evidence="3 16"/>
<dbReference type="OrthoDB" id="5956163at2759"/>
<keyword evidence="13" id="KW-0547">Nucleotide-binding</keyword>
<dbReference type="FunFam" id="3.50.50.60:FF:000235">
    <property type="entry name" value="Glutathione reductase"/>
    <property type="match status" value="1"/>
</dbReference>
<dbReference type="InterPro" id="IPR046952">
    <property type="entry name" value="GSHR/TRXR-like"/>
</dbReference>
<dbReference type="PANTHER" id="PTHR42737">
    <property type="entry name" value="GLUTATHIONE REDUCTASE"/>
    <property type="match status" value="1"/>
</dbReference>
<evidence type="ECO:0000256" key="8">
    <source>
        <dbReference type="ARBA" id="ARBA00023157"/>
    </source>
</evidence>
<evidence type="ECO:0000256" key="4">
    <source>
        <dbReference type="ARBA" id="ARBA00017111"/>
    </source>
</evidence>
<dbReference type="PROSITE" id="PS51257">
    <property type="entry name" value="PROKAR_LIPOPROTEIN"/>
    <property type="match status" value="1"/>
</dbReference>
<evidence type="ECO:0000256" key="3">
    <source>
        <dbReference type="ARBA" id="ARBA00012607"/>
    </source>
</evidence>
<reference evidence="19 20" key="1">
    <citation type="journal article" date="2018" name="New Phytol.">
        <title>Phylogenomics of Endogonaceae and evolution of mycorrhizas within Mucoromycota.</title>
        <authorList>
            <person name="Chang Y."/>
            <person name="Desiro A."/>
            <person name="Na H."/>
            <person name="Sandor L."/>
            <person name="Lipzen A."/>
            <person name="Clum A."/>
            <person name="Barry K."/>
            <person name="Grigoriev I.V."/>
            <person name="Martin F.M."/>
            <person name="Stajich J.E."/>
            <person name="Smith M.E."/>
            <person name="Bonito G."/>
            <person name="Spatafora J.W."/>
        </authorList>
    </citation>
    <scope>NUCLEOTIDE SEQUENCE [LARGE SCALE GENOMIC DNA]</scope>
    <source>
        <strain evidence="19 20">GMNB39</strain>
    </source>
</reference>
<dbReference type="Proteomes" id="UP000268093">
    <property type="component" value="Unassembled WGS sequence"/>
</dbReference>
<comment type="function">
    <text evidence="11 16">Catalyzes the reduction of glutathione disulfide (GSSG) to reduced glutathione (GSH). Constitutes the major mechanism to maintain a high GSH:GSSG ratio in the cytosol.</text>
</comment>
<dbReference type="FunFam" id="3.30.390.30:FF:000003">
    <property type="entry name" value="Glutathione reductase"/>
    <property type="match status" value="1"/>
</dbReference>
<feature type="binding site" evidence="13">
    <location>
        <position position="327"/>
    </location>
    <ligand>
        <name>FAD</name>
        <dbReference type="ChEBI" id="CHEBI:57692"/>
    </ligand>
</feature>
<accession>A0A433D625</accession>
<evidence type="ECO:0000256" key="1">
    <source>
        <dbReference type="ARBA" id="ARBA00007532"/>
    </source>
</evidence>
<protein>
    <recommendedName>
        <fullName evidence="4 16">Glutathione reductase</fullName>
        <ecNumber evidence="3 16">1.8.1.7</ecNumber>
    </recommendedName>
</protein>
<keyword evidence="6 13" id="KW-0274">FAD</keyword>
<dbReference type="InterPro" id="IPR001100">
    <property type="entry name" value="Pyr_nuc-diS_OxRdtase"/>
</dbReference>
<dbReference type="NCBIfam" id="TIGR01421">
    <property type="entry name" value="gluta_reduc_1"/>
    <property type="match status" value="1"/>
</dbReference>
<organism evidence="19 20">
    <name type="scientific">Jimgerdemannia flammicorona</name>
    <dbReference type="NCBI Taxonomy" id="994334"/>
    <lineage>
        <taxon>Eukaryota</taxon>
        <taxon>Fungi</taxon>
        <taxon>Fungi incertae sedis</taxon>
        <taxon>Mucoromycota</taxon>
        <taxon>Mucoromycotina</taxon>
        <taxon>Endogonomycetes</taxon>
        <taxon>Endogonales</taxon>
        <taxon>Endogonaceae</taxon>
        <taxon>Jimgerdemannia</taxon>
    </lineage>
</organism>
<keyword evidence="9 15" id="KW-0676">Redox-active center</keyword>
<dbReference type="Pfam" id="PF02852">
    <property type="entry name" value="Pyr_redox_dim"/>
    <property type="match status" value="1"/>
</dbReference>
<feature type="binding site" evidence="13">
    <location>
        <position position="57"/>
    </location>
    <ligand>
        <name>FAD</name>
        <dbReference type="ChEBI" id="CHEBI:57692"/>
    </ligand>
</feature>
<sequence length="476" mass="50996">MSPIKRETYDLVVIGGGSGGLACARRAAGQYGARVALVESSGRLGGTCVNVGCVPKKVMWNTASIAEALHDAAGYGFDIPAHNFNWNVIKNKRDAYIKRLNGIYENNLVKDNVEYIKGYASFASKNVVRIQNGDETEELQAKKILIATGGRPLIPSVSHVPGADLGISSDGFFLLEQQPKKIAIVGTGYIGVEIGGVFNTLGSEVTIFSRSNEILRTFDPIIKDTLLKEMTRQGVKFVPNSSVQELRAVGPAPAGIEGQGRPVSVQYTTSGEKKEEEFDVLIWAIGRSPNVEGLGLEEVGVKLGGGGFIVSDEYQNTTTDNIYALGDVSGVALLTPVAIAAGRKLSDRLFGPARFHNAKLDYNNIPTVVFSHPTSGTIGLTEPDARAKYGDANVKTYVSLFTNMYNAMTDHKPPTAYKLVVVGEEEKVVGMHIIGRGSDEILQGFAVAIKMGATKADFDNAVAIHPTAAEELVTMR</sequence>
<evidence type="ECO:0000259" key="17">
    <source>
        <dbReference type="Pfam" id="PF02852"/>
    </source>
</evidence>
<dbReference type="EMBL" id="RBNI01006099">
    <property type="protein sequence ID" value="RUP46253.1"/>
    <property type="molecule type" value="Genomic_DNA"/>
</dbReference>
<comment type="subcellular location">
    <subcellularLocation>
        <location evidence="16">Cytoplasm</location>
    </subcellularLocation>
</comment>
<dbReference type="GO" id="GO:0005739">
    <property type="term" value="C:mitochondrion"/>
    <property type="evidence" value="ECO:0007669"/>
    <property type="project" value="TreeGrafter"/>
</dbReference>
<dbReference type="Pfam" id="PF07992">
    <property type="entry name" value="Pyr_redox_2"/>
    <property type="match status" value="1"/>
</dbReference>
<dbReference type="SUPFAM" id="SSF55424">
    <property type="entry name" value="FAD/NAD-linked reductases, dimerisation (C-terminal) domain"/>
    <property type="match status" value="1"/>
</dbReference>
<evidence type="ECO:0000256" key="2">
    <source>
        <dbReference type="ARBA" id="ARBA00011738"/>
    </source>
</evidence>
<comment type="catalytic activity">
    <reaction evidence="10 16">
        <text>2 glutathione + NADP(+) = glutathione disulfide + NADPH + H(+)</text>
        <dbReference type="Rhea" id="RHEA:11740"/>
        <dbReference type="ChEBI" id="CHEBI:15378"/>
        <dbReference type="ChEBI" id="CHEBI:57783"/>
        <dbReference type="ChEBI" id="CHEBI:57925"/>
        <dbReference type="ChEBI" id="CHEBI:58297"/>
        <dbReference type="ChEBI" id="CHEBI:58349"/>
        <dbReference type="EC" id="1.8.1.7"/>
    </reaction>
</comment>
<dbReference type="GO" id="GO:0045454">
    <property type="term" value="P:cell redox homeostasis"/>
    <property type="evidence" value="ECO:0007669"/>
    <property type="project" value="InterPro"/>
</dbReference>
<dbReference type="InterPro" id="IPR006322">
    <property type="entry name" value="Glutathione_Rdtase_euk/bac"/>
</dbReference>
<dbReference type="NCBIfam" id="NF004776">
    <property type="entry name" value="PRK06116.1"/>
    <property type="match status" value="1"/>
</dbReference>
<dbReference type="GO" id="GO:0004362">
    <property type="term" value="F:glutathione-disulfide reductase (NADPH) activity"/>
    <property type="evidence" value="ECO:0007669"/>
    <property type="project" value="UniProtKB-EC"/>
</dbReference>
<evidence type="ECO:0000256" key="12">
    <source>
        <dbReference type="PIRSR" id="PIRSR000350-2"/>
    </source>
</evidence>
<evidence type="ECO:0000313" key="19">
    <source>
        <dbReference type="EMBL" id="RUP46253.1"/>
    </source>
</evidence>
<keyword evidence="8" id="KW-1015">Disulfide bond</keyword>
<evidence type="ECO:0000256" key="11">
    <source>
        <dbReference type="ARBA" id="ARBA00056905"/>
    </source>
</evidence>
<dbReference type="InterPro" id="IPR004099">
    <property type="entry name" value="Pyr_nucl-diS_OxRdtase_dimer"/>
</dbReference>
<keyword evidence="16" id="KW-0963">Cytoplasm</keyword>
<keyword evidence="5 15" id="KW-0285">Flavoprotein</keyword>
<proteinExistence type="inferred from homology"/>
<dbReference type="Gene3D" id="3.50.50.60">
    <property type="entry name" value="FAD/NAD(P)-binding domain"/>
    <property type="match status" value="2"/>
</dbReference>
<evidence type="ECO:0000313" key="20">
    <source>
        <dbReference type="Proteomes" id="UP000268093"/>
    </source>
</evidence>
<feature type="binding site" evidence="13">
    <location>
        <position position="286"/>
    </location>
    <ligand>
        <name>NAD(+)</name>
        <dbReference type="ChEBI" id="CHEBI:57540"/>
    </ligand>
</feature>
<evidence type="ECO:0000256" key="16">
    <source>
        <dbReference type="RuleBase" id="RU365016"/>
    </source>
</evidence>
<dbReference type="InterPro" id="IPR012999">
    <property type="entry name" value="Pyr_OxRdtase_I_AS"/>
</dbReference>
<comment type="similarity">
    <text evidence="1 15">Belongs to the class-I pyridine nucleotide-disulfide oxidoreductase family.</text>
</comment>
<name>A0A433D625_9FUNG</name>
<evidence type="ECO:0000256" key="5">
    <source>
        <dbReference type="ARBA" id="ARBA00022630"/>
    </source>
</evidence>
<keyword evidence="13" id="KW-0520">NAD</keyword>
<dbReference type="InterPro" id="IPR023753">
    <property type="entry name" value="FAD/NAD-binding_dom"/>
</dbReference>
<dbReference type="PRINTS" id="PR00368">
    <property type="entry name" value="FADPNR"/>
</dbReference>
<evidence type="ECO:0000256" key="13">
    <source>
        <dbReference type="PIRSR" id="PIRSR000350-3"/>
    </source>
</evidence>
<dbReference type="InterPro" id="IPR016156">
    <property type="entry name" value="FAD/NAD-linked_Rdtase_dimer_sf"/>
</dbReference>
<dbReference type="GO" id="GO:0050660">
    <property type="term" value="F:flavin adenine dinucleotide binding"/>
    <property type="evidence" value="ECO:0007669"/>
    <property type="project" value="InterPro"/>
</dbReference>